<dbReference type="Proteomes" id="UP000386466">
    <property type="component" value="Unassembled WGS sequence"/>
</dbReference>
<evidence type="ECO:0000313" key="5">
    <source>
        <dbReference type="EMBL" id="VFV45725.1"/>
    </source>
</evidence>
<dbReference type="GO" id="GO:0003231">
    <property type="term" value="P:cardiac ventricle development"/>
    <property type="evidence" value="ECO:0007669"/>
    <property type="project" value="TreeGrafter"/>
</dbReference>
<dbReference type="PANTHER" id="PTHR21706">
    <property type="entry name" value="TRANSMEMBRANE PROTEIN 65"/>
    <property type="match status" value="1"/>
</dbReference>
<keyword evidence="4" id="KW-0472">Membrane</keyword>
<dbReference type="EMBL" id="CAAGRJ010037899">
    <property type="protein sequence ID" value="VFV45725.1"/>
    <property type="molecule type" value="Genomic_DNA"/>
</dbReference>
<evidence type="ECO:0000256" key="3">
    <source>
        <dbReference type="ARBA" id="ARBA00022989"/>
    </source>
</evidence>
<gene>
    <name evidence="5" type="ORF">LYPA_23C005078</name>
</gene>
<accession>A0A485PHQ4</accession>
<sequence>MAAAALGNLVSDLSGLEFAGPVEAFASRLGLSVPDFTPKQVDTWQIRVSRNMAKLLV</sequence>
<protein>
    <submittedName>
        <fullName evidence="5">Transmembrane protein partial</fullName>
    </submittedName>
</protein>
<feature type="non-terminal residue" evidence="5">
    <location>
        <position position="57"/>
    </location>
</feature>
<evidence type="ECO:0000256" key="4">
    <source>
        <dbReference type="ARBA" id="ARBA00023136"/>
    </source>
</evidence>
<keyword evidence="2 5" id="KW-0812">Transmembrane</keyword>
<dbReference type="InterPro" id="IPR019537">
    <property type="entry name" value="TMEM65"/>
</dbReference>
<keyword evidence="3" id="KW-1133">Transmembrane helix</keyword>
<dbReference type="GO" id="GO:0005739">
    <property type="term" value="C:mitochondrion"/>
    <property type="evidence" value="ECO:0007669"/>
    <property type="project" value="TreeGrafter"/>
</dbReference>
<comment type="subcellular location">
    <subcellularLocation>
        <location evidence="1">Membrane</location>
        <topology evidence="1">Multi-pass membrane protein</topology>
    </subcellularLocation>
</comment>
<evidence type="ECO:0000313" key="6">
    <source>
        <dbReference type="Proteomes" id="UP000386466"/>
    </source>
</evidence>
<dbReference type="GO" id="GO:1903779">
    <property type="term" value="P:regulation of cardiac conduction"/>
    <property type="evidence" value="ECO:0007669"/>
    <property type="project" value="TreeGrafter"/>
</dbReference>
<dbReference type="GO" id="GO:0016020">
    <property type="term" value="C:membrane"/>
    <property type="evidence" value="ECO:0007669"/>
    <property type="project" value="UniProtKB-SubCell"/>
</dbReference>
<evidence type="ECO:0000256" key="2">
    <source>
        <dbReference type="ARBA" id="ARBA00022692"/>
    </source>
</evidence>
<dbReference type="AlphaFoldDB" id="A0A485PHQ4"/>
<dbReference type="PANTHER" id="PTHR21706:SF15">
    <property type="entry name" value="TRANSMEMBRANE PROTEIN 65"/>
    <property type="match status" value="1"/>
</dbReference>
<organism evidence="5 6">
    <name type="scientific">Lynx pardinus</name>
    <name type="common">Iberian lynx</name>
    <name type="synonym">Felis pardina</name>
    <dbReference type="NCBI Taxonomy" id="191816"/>
    <lineage>
        <taxon>Eukaryota</taxon>
        <taxon>Metazoa</taxon>
        <taxon>Chordata</taxon>
        <taxon>Craniata</taxon>
        <taxon>Vertebrata</taxon>
        <taxon>Euteleostomi</taxon>
        <taxon>Mammalia</taxon>
        <taxon>Eutheria</taxon>
        <taxon>Laurasiatheria</taxon>
        <taxon>Carnivora</taxon>
        <taxon>Feliformia</taxon>
        <taxon>Felidae</taxon>
        <taxon>Felinae</taxon>
        <taxon>Lynx</taxon>
    </lineage>
</organism>
<name>A0A485PHQ4_LYNPA</name>
<dbReference type="Pfam" id="PF10507">
    <property type="entry name" value="TMEM65"/>
    <property type="match status" value="1"/>
</dbReference>
<proteinExistence type="predicted"/>
<evidence type="ECO:0000256" key="1">
    <source>
        <dbReference type="ARBA" id="ARBA00004141"/>
    </source>
</evidence>
<keyword evidence="6" id="KW-1185">Reference proteome</keyword>
<reference evidence="5 6" key="1">
    <citation type="submission" date="2019-01" db="EMBL/GenBank/DDBJ databases">
        <authorList>
            <person name="Alioto T."/>
            <person name="Alioto T."/>
        </authorList>
    </citation>
    <scope>NUCLEOTIDE SEQUENCE [LARGE SCALE GENOMIC DNA]</scope>
</reference>